<proteinExistence type="predicted"/>
<organism evidence="3 4">
    <name type="scientific">Variovorax terrae</name>
    <dbReference type="NCBI Taxonomy" id="2923278"/>
    <lineage>
        <taxon>Bacteria</taxon>
        <taxon>Pseudomonadati</taxon>
        <taxon>Pseudomonadota</taxon>
        <taxon>Betaproteobacteria</taxon>
        <taxon>Burkholderiales</taxon>
        <taxon>Comamonadaceae</taxon>
        <taxon>Variovorax</taxon>
    </lineage>
</organism>
<dbReference type="PROSITE" id="PS50995">
    <property type="entry name" value="HTH_MARR_2"/>
    <property type="match status" value="1"/>
</dbReference>
<dbReference type="InterPro" id="IPR036390">
    <property type="entry name" value="WH_DNA-bd_sf"/>
</dbReference>
<evidence type="ECO:0000313" key="3">
    <source>
        <dbReference type="EMBL" id="MCJ0762487.1"/>
    </source>
</evidence>
<dbReference type="GO" id="GO:0003700">
    <property type="term" value="F:DNA-binding transcription factor activity"/>
    <property type="evidence" value="ECO:0007669"/>
    <property type="project" value="InterPro"/>
</dbReference>
<dbReference type="PANTHER" id="PTHR33164">
    <property type="entry name" value="TRANSCRIPTIONAL REGULATOR, MARR FAMILY"/>
    <property type="match status" value="1"/>
</dbReference>
<dbReference type="Proteomes" id="UP001139447">
    <property type="component" value="Unassembled WGS sequence"/>
</dbReference>
<dbReference type="Pfam" id="PF12802">
    <property type="entry name" value="MarR_2"/>
    <property type="match status" value="1"/>
</dbReference>
<keyword evidence="4" id="KW-1185">Reference proteome</keyword>
<dbReference type="InterPro" id="IPR039422">
    <property type="entry name" value="MarR/SlyA-like"/>
</dbReference>
<dbReference type="RefSeq" id="WP_243304783.1">
    <property type="nucleotide sequence ID" value="NZ_JALGBI010000001.1"/>
</dbReference>
<dbReference type="GO" id="GO:0006950">
    <property type="term" value="P:response to stress"/>
    <property type="evidence" value="ECO:0007669"/>
    <property type="project" value="TreeGrafter"/>
</dbReference>
<dbReference type="SMART" id="SM00347">
    <property type="entry name" value="HTH_MARR"/>
    <property type="match status" value="1"/>
</dbReference>
<evidence type="ECO:0000259" key="2">
    <source>
        <dbReference type="PROSITE" id="PS50995"/>
    </source>
</evidence>
<evidence type="ECO:0000256" key="1">
    <source>
        <dbReference type="SAM" id="MobiDB-lite"/>
    </source>
</evidence>
<dbReference type="PANTHER" id="PTHR33164:SF43">
    <property type="entry name" value="HTH-TYPE TRANSCRIPTIONAL REPRESSOR YETL"/>
    <property type="match status" value="1"/>
</dbReference>
<accession>A0A9X2ANI9</accession>
<sequence>MLNFRVSEFYGVSGSLVTRLCEGEFGVTREEWGFIAMLAALGPLSPSDLAAWTSVDRSQGSRTLRGLLDKKLIFRRRVAGDGRRVKVVLSAAGRELYRHGFPQVVKIHRAMLSTLNEEEIATLARCLRKMQEAATVVYGSDLVGAQADRRHGGSRSTWVEGRFDARDDPGA</sequence>
<gene>
    <name evidence="3" type="ORF">MMF98_04610</name>
</gene>
<dbReference type="PRINTS" id="PR00598">
    <property type="entry name" value="HTHMARR"/>
</dbReference>
<dbReference type="SUPFAM" id="SSF46785">
    <property type="entry name" value="Winged helix' DNA-binding domain"/>
    <property type="match status" value="1"/>
</dbReference>
<feature type="compositionally biased region" description="Basic and acidic residues" evidence="1">
    <location>
        <begin position="161"/>
        <end position="171"/>
    </location>
</feature>
<name>A0A9X2ANI9_9BURK</name>
<dbReference type="EMBL" id="JALGBI010000001">
    <property type="protein sequence ID" value="MCJ0762487.1"/>
    <property type="molecule type" value="Genomic_DNA"/>
</dbReference>
<feature type="region of interest" description="Disordered" evidence="1">
    <location>
        <begin position="152"/>
        <end position="171"/>
    </location>
</feature>
<comment type="caution">
    <text evidence="3">The sequence shown here is derived from an EMBL/GenBank/DDBJ whole genome shotgun (WGS) entry which is preliminary data.</text>
</comment>
<dbReference type="Gene3D" id="1.10.10.10">
    <property type="entry name" value="Winged helix-like DNA-binding domain superfamily/Winged helix DNA-binding domain"/>
    <property type="match status" value="1"/>
</dbReference>
<reference evidence="3" key="1">
    <citation type="submission" date="2022-03" db="EMBL/GenBank/DDBJ databases">
        <authorList>
            <person name="Woo C.Y."/>
        </authorList>
    </citation>
    <scope>NUCLEOTIDE SEQUENCE</scope>
    <source>
        <strain evidence="3">CYS-02</strain>
    </source>
</reference>
<dbReference type="InterPro" id="IPR000835">
    <property type="entry name" value="HTH_MarR-typ"/>
</dbReference>
<evidence type="ECO:0000313" key="4">
    <source>
        <dbReference type="Proteomes" id="UP001139447"/>
    </source>
</evidence>
<feature type="domain" description="HTH marR-type" evidence="2">
    <location>
        <begin position="1"/>
        <end position="132"/>
    </location>
</feature>
<dbReference type="InterPro" id="IPR036388">
    <property type="entry name" value="WH-like_DNA-bd_sf"/>
</dbReference>
<dbReference type="AlphaFoldDB" id="A0A9X2ANI9"/>
<protein>
    <submittedName>
        <fullName evidence="3">MarR family winged helix-turn-helix transcriptional regulator</fullName>
    </submittedName>
</protein>